<accession>A0A1D3D4T5</accession>
<evidence type="ECO:0000313" key="2">
    <source>
        <dbReference type="EMBL" id="OEH78462.1"/>
    </source>
</evidence>
<proteinExistence type="predicted"/>
<evidence type="ECO:0000313" key="3">
    <source>
        <dbReference type="Proteomes" id="UP000095192"/>
    </source>
</evidence>
<reference evidence="2 3" key="1">
    <citation type="journal article" date="2016" name="BMC Genomics">
        <title>Comparative genomics reveals Cyclospora cayetanensis possesses coccidia-like metabolism and invasion components but unique surface antigens.</title>
        <authorList>
            <person name="Liu S."/>
            <person name="Wang L."/>
            <person name="Zheng H."/>
            <person name="Xu Z."/>
            <person name="Roellig D.M."/>
            <person name="Li N."/>
            <person name="Frace M.A."/>
            <person name="Tang K."/>
            <person name="Arrowood M.J."/>
            <person name="Moss D.M."/>
            <person name="Zhang L."/>
            <person name="Feng Y."/>
            <person name="Xiao L."/>
        </authorList>
    </citation>
    <scope>NUCLEOTIDE SEQUENCE [LARGE SCALE GENOMIC DNA]</scope>
    <source>
        <strain evidence="2 3">CHN_HEN01</strain>
    </source>
</reference>
<feature type="compositionally biased region" description="Low complexity" evidence="1">
    <location>
        <begin position="81"/>
        <end position="90"/>
    </location>
</feature>
<dbReference type="VEuPathDB" id="ToxoDB:LOC34622061"/>
<protein>
    <submittedName>
        <fullName evidence="2">Uncharacterized protein</fullName>
    </submittedName>
</protein>
<feature type="region of interest" description="Disordered" evidence="1">
    <location>
        <begin position="201"/>
        <end position="234"/>
    </location>
</feature>
<organism evidence="2 3">
    <name type="scientific">Cyclospora cayetanensis</name>
    <dbReference type="NCBI Taxonomy" id="88456"/>
    <lineage>
        <taxon>Eukaryota</taxon>
        <taxon>Sar</taxon>
        <taxon>Alveolata</taxon>
        <taxon>Apicomplexa</taxon>
        <taxon>Conoidasida</taxon>
        <taxon>Coccidia</taxon>
        <taxon>Eucoccidiorida</taxon>
        <taxon>Eimeriorina</taxon>
        <taxon>Eimeriidae</taxon>
        <taxon>Cyclospora</taxon>
    </lineage>
</organism>
<gene>
    <name evidence="2" type="ORF">cyc_05754</name>
</gene>
<name>A0A1D3D4T5_9EIME</name>
<dbReference type="InParanoid" id="A0A1D3D4T5"/>
<feature type="region of interest" description="Disordered" evidence="1">
    <location>
        <begin position="68"/>
        <end position="90"/>
    </location>
</feature>
<evidence type="ECO:0000256" key="1">
    <source>
        <dbReference type="SAM" id="MobiDB-lite"/>
    </source>
</evidence>
<dbReference type="EMBL" id="JROU02000730">
    <property type="protein sequence ID" value="OEH78462.1"/>
    <property type="molecule type" value="Genomic_DNA"/>
</dbReference>
<keyword evidence="3" id="KW-1185">Reference proteome</keyword>
<dbReference type="AlphaFoldDB" id="A0A1D3D4T5"/>
<dbReference type="Proteomes" id="UP000095192">
    <property type="component" value="Unassembled WGS sequence"/>
</dbReference>
<dbReference type="VEuPathDB" id="ToxoDB:cyc_05754"/>
<sequence length="394" mass="40622">MFLLLLRHRRAFTDKDVLMMAAPARCSFAGLAGEVSESLTFELLLPPKPHALMQWLLRNQQHRLPKELGSAGAQKRHETPSHSSSVSSQRLSSEELLLPLAAALVVEENASAASAARAARGEENEETLQEALSALQPLSSMNLRLGSNQKRQWRSSYGLMDGSLAKKRKPSLYSAIHEMAARSVACWSVSAWNFLHASTAPPSAEPPVDAQQVRGSDPKLIVPPHPSHQSLAQQARHHFALFERGEKAVDAATADSQAAAATTSSAAGVAAGTSAAAGAAAAAGGGSAAAAGAAGGIQAAASPSTAASALTSSGAAAAGGAGGMPVASTLLPWLQLAVHALQRGRQQQLLLGVQQFGVNGVMPSQPRKPPLPVRLKCSRVGGRGGGVDLPGDLC</sequence>
<comment type="caution">
    <text evidence="2">The sequence shown here is derived from an EMBL/GenBank/DDBJ whole genome shotgun (WGS) entry which is preliminary data.</text>
</comment>